<keyword evidence="4 6" id="KW-1133">Transmembrane helix</keyword>
<comment type="subcellular location">
    <subcellularLocation>
        <location evidence="1">Cell membrane</location>
        <topology evidence="1">Multi-pass membrane protein</topology>
    </subcellularLocation>
</comment>
<keyword evidence="3 6" id="KW-0812">Transmembrane</keyword>
<evidence type="ECO:0000256" key="3">
    <source>
        <dbReference type="ARBA" id="ARBA00022692"/>
    </source>
</evidence>
<evidence type="ECO:0000313" key="8">
    <source>
        <dbReference type="Proteomes" id="UP001202248"/>
    </source>
</evidence>
<feature type="transmembrane region" description="Helical" evidence="6">
    <location>
        <begin position="353"/>
        <end position="371"/>
    </location>
</feature>
<feature type="transmembrane region" description="Helical" evidence="6">
    <location>
        <begin position="42"/>
        <end position="58"/>
    </location>
</feature>
<dbReference type="Proteomes" id="UP001202248">
    <property type="component" value="Unassembled WGS sequence"/>
</dbReference>
<evidence type="ECO:0000256" key="2">
    <source>
        <dbReference type="ARBA" id="ARBA00022475"/>
    </source>
</evidence>
<comment type="caution">
    <text evidence="7">The sequence shown here is derived from an EMBL/GenBank/DDBJ whole genome shotgun (WGS) entry which is preliminary data.</text>
</comment>
<keyword evidence="2" id="KW-1003">Cell membrane</keyword>
<feature type="transmembrane region" description="Helical" evidence="6">
    <location>
        <begin position="258"/>
        <end position="274"/>
    </location>
</feature>
<dbReference type="PANTHER" id="PTHR30250:SF11">
    <property type="entry name" value="O-ANTIGEN TRANSPORTER-RELATED"/>
    <property type="match status" value="1"/>
</dbReference>
<proteinExistence type="predicted"/>
<accession>A0ABS9SE40</accession>
<dbReference type="PANTHER" id="PTHR30250">
    <property type="entry name" value="PST FAMILY PREDICTED COLANIC ACID TRANSPORTER"/>
    <property type="match status" value="1"/>
</dbReference>
<keyword evidence="8" id="KW-1185">Reference proteome</keyword>
<evidence type="ECO:0000256" key="5">
    <source>
        <dbReference type="ARBA" id="ARBA00023136"/>
    </source>
</evidence>
<gene>
    <name evidence="7" type="ORF">MKP09_01145</name>
</gene>
<sequence>MLAIAIITGIIGFLIVLAFGYSFEYLVVRKYSTNSPLFVDYYYWVYVFGFGLTMYNILEAYCQSIRRPVFATFLKEVEWRVLILILVILFATGVINDFGLFIKLYALTYPCIALTMLIYLISTGSFKLNFKISFVTKRIRKILFRFTGVVYFSIVVSMLSQVFDSLVIGSVVEDGLTNLAIFTFAQLMTSVIQAPQRGVINVSVAHLANAWKQKDLKKISDIYTRSSINLLIISLLLFCLIALNFVDAVHFFKLKPEWALGFSAFIVMGITRVIDLGTGVNAQVIATSKYWRFETWSGVILLIIILPLSYLFAKAYGIVGPPIAGLISYAIYNGIRIYFLWKKFALFPFNIKTAYNIVLAAVAFFSTYFLFKEMHCFWALVGRSVFFAALYITGVIYLKMSPDIKPVLEAVLNRTPWGKKK</sequence>
<dbReference type="EMBL" id="JAKWBL010000001">
    <property type="protein sequence ID" value="MCH5596628.1"/>
    <property type="molecule type" value="Genomic_DNA"/>
</dbReference>
<evidence type="ECO:0000313" key="7">
    <source>
        <dbReference type="EMBL" id="MCH5596628.1"/>
    </source>
</evidence>
<reference evidence="7 8" key="1">
    <citation type="submission" date="2022-02" db="EMBL/GenBank/DDBJ databases">
        <authorList>
            <person name="Min J."/>
        </authorList>
    </citation>
    <scope>NUCLEOTIDE SEQUENCE [LARGE SCALE GENOMIC DNA]</scope>
    <source>
        <strain evidence="7 8">GR10-1</strain>
    </source>
</reference>
<feature type="transmembrane region" description="Helical" evidence="6">
    <location>
        <begin position="79"/>
        <end position="96"/>
    </location>
</feature>
<protein>
    <submittedName>
        <fullName evidence="7">Lipopolysaccharide biosynthesis protein</fullName>
    </submittedName>
</protein>
<feature type="transmembrane region" description="Helical" evidence="6">
    <location>
        <begin position="102"/>
        <end position="121"/>
    </location>
</feature>
<feature type="transmembrane region" description="Helical" evidence="6">
    <location>
        <begin position="319"/>
        <end position="341"/>
    </location>
</feature>
<organism evidence="7 8">
    <name type="scientific">Niabella ginsengisoli</name>
    <dbReference type="NCBI Taxonomy" id="522298"/>
    <lineage>
        <taxon>Bacteria</taxon>
        <taxon>Pseudomonadati</taxon>
        <taxon>Bacteroidota</taxon>
        <taxon>Chitinophagia</taxon>
        <taxon>Chitinophagales</taxon>
        <taxon>Chitinophagaceae</taxon>
        <taxon>Niabella</taxon>
    </lineage>
</organism>
<feature type="transmembrane region" description="Helical" evidence="6">
    <location>
        <begin position="142"/>
        <end position="163"/>
    </location>
</feature>
<feature type="transmembrane region" description="Helical" evidence="6">
    <location>
        <begin position="227"/>
        <end position="246"/>
    </location>
</feature>
<keyword evidence="5 6" id="KW-0472">Membrane</keyword>
<dbReference type="RefSeq" id="WP_240825922.1">
    <property type="nucleotide sequence ID" value="NZ_JAKWBL010000001.1"/>
</dbReference>
<feature type="transmembrane region" description="Helical" evidence="6">
    <location>
        <begin position="377"/>
        <end position="398"/>
    </location>
</feature>
<evidence type="ECO:0000256" key="6">
    <source>
        <dbReference type="SAM" id="Phobius"/>
    </source>
</evidence>
<name>A0ABS9SE40_9BACT</name>
<dbReference type="InterPro" id="IPR050833">
    <property type="entry name" value="Poly_Biosynth_Transport"/>
</dbReference>
<evidence type="ECO:0000256" key="1">
    <source>
        <dbReference type="ARBA" id="ARBA00004651"/>
    </source>
</evidence>
<feature type="transmembrane region" description="Helical" evidence="6">
    <location>
        <begin position="295"/>
        <end position="313"/>
    </location>
</feature>
<evidence type="ECO:0000256" key="4">
    <source>
        <dbReference type="ARBA" id="ARBA00022989"/>
    </source>
</evidence>